<reference evidence="1" key="1">
    <citation type="submission" date="2021-01" db="EMBL/GenBank/DDBJ databases">
        <authorList>
            <consortium name="Genoscope - CEA"/>
            <person name="William W."/>
        </authorList>
    </citation>
    <scope>NUCLEOTIDE SEQUENCE</scope>
</reference>
<evidence type="ECO:0000313" key="2">
    <source>
        <dbReference type="Proteomes" id="UP000689195"/>
    </source>
</evidence>
<dbReference type="EMBL" id="CAJJDO010000022">
    <property type="protein sequence ID" value="CAD8151588.1"/>
    <property type="molecule type" value="Genomic_DNA"/>
</dbReference>
<proteinExistence type="predicted"/>
<accession>A0A8S1TI30</accession>
<name>A0A8S1TI30_9CILI</name>
<dbReference type="AlphaFoldDB" id="A0A8S1TI30"/>
<keyword evidence="2" id="KW-1185">Reference proteome</keyword>
<sequence>MSAGIQIKNQKLKILNFKIQLHQQHLLENIFQFATNTYKICIFINKNNVKKRYLIKKLINNQNLDEEDNLKTIKILEDQKDKEVAEVNKKESVWQAV</sequence>
<comment type="caution">
    <text evidence="1">The sequence shown here is derived from an EMBL/GenBank/DDBJ whole genome shotgun (WGS) entry which is preliminary data.</text>
</comment>
<organism evidence="1 2">
    <name type="scientific">Paramecium pentaurelia</name>
    <dbReference type="NCBI Taxonomy" id="43138"/>
    <lineage>
        <taxon>Eukaryota</taxon>
        <taxon>Sar</taxon>
        <taxon>Alveolata</taxon>
        <taxon>Ciliophora</taxon>
        <taxon>Intramacronucleata</taxon>
        <taxon>Oligohymenophorea</taxon>
        <taxon>Peniculida</taxon>
        <taxon>Parameciidae</taxon>
        <taxon>Paramecium</taxon>
    </lineage>
</organism>
<dbReference type="Proteomes" id="UP000689195">
    <property type="component" value="Unassembled WGS sequence"/>
</dbReference>
<evidence type="ECO:0000313" key="1">
    <source>
        <dbReference type="EMBL" id="CAD8151588.1"/>
    </source>
</evidence>
<gene>
    <name evidence="1" type="ORF">PPENT_87.1.T0220002</name>
</gene>
<protein>
    <submittedName>
        <fullName evidence="1">Uncharacterized protein</fullName>
    </submittedName>
</protein>